<comment type="similarity">
    <text evidence="1">Belongs to the transglycosylase Slt family.</text>
</comment>
<organism evidence="3 4">
    <name type="scientific">Nitrosomonas nitrosa</name>
    <dbReference type="NCBI Taxonomy" id="52442"/>
    <lineage>
        <taxon>Bacteria</taxon>
        <taxon>Pseudomonadati</taxon>
        <taxon>Pseudomonadota</taxon>
        <taxon>Betaproteobacteria</taxon>
        <taxon>Nitrosomonadales</taxon>
        <taxon>Nitrosomonadaceae</taxon>
        <taxon>Nitrosomonas</taxon>
    </lineage>
</organism>
<dbReference type="GO" id="GO:0008933">
    <property type="term" value="F:peptidoglycan lytic transglycosylase activity"/>
    <property type="evidence" value="ECO:0007669"/>
    <property type="project" value="InterPro"/>
</dbReference>
<evidence type="ECO:0000256" key="1">
    <source>
        <dbReference type="ARBA" id="ARBA00007734"/>
    </source>
</evidence>
<dbReference type="Gene3D" id="1.10.530.10">
    <property type="match status" value="1"/>
</dbReference>
<dbReference type="AlphaFoldDB" id="A0A1I4MQU4"/>
<dbReference type="PANTHER" id="PTHR37423">
    <property type="entry name" value="SOLUBLE LYTIC MUREIN TRANSGLYCOSYLASE-RELATED"/>
    <property type="match status" value="1"/>
</dbReference>
<dbReference type="SUPFAM" id="SSF53955">
    <property type="entry name" value="Lysozyme-like"/>
    <property type="match status" value="1"/>
</dbReference>
<evidence type="ECO:0000313" key="3">
    <source>
        <dbReference type="EMBL" id="SFM05383.1"/>
    </source>
</evidence>
<reference evidence="3 4" key="1">
    <citation type="submission" date="2016-10" db="EMBL/GenBank/DDBJ databases">
        <authorList>
            <person name="de Groot N.N."/>
        </authorList>
    </citation>
    <scope>NUCLEOTIDE SEQUENCE [LARGE SCALE GENOMIC DNA]</scope>
    <source>
        <strain evidence="3 4">Nm146</strain>
    </source>
</reference>
<name>A0A1I4MQU4_9PROT</name>
<dbReference type="PROSITE" id="PS00922">
    <property type="entry name" value="TRANSGLYCOSYLASE"/>
    <property type="match status" value="1"/>
</dbReference>
<dbReference type="SUPFAM" id="SSF81901">
    <property type="entry name" value="HCP-like"/>
    <property type="match status" value="1"/>
</dbReference>
<dbReference type="Pfam" id="PF01464">
    <property type="entry name" value="SLT"/>
    <property type="match status" value="1"/>
</dbReference>
<dbReference type="InterPro" id="IPR000189">
    <property type="entry name" value="Transglyc_AS"/>
</dbReference>
<dbReference type="InterPro" id="IPR023346">
    <property type="entry name" value="Lysozyme-like_dom_sf"/>
</dbReference>
<protein>
    <submittedName>
        <fullName evidence="3">Sel1 repeat-containing protein</fullName>
    </submittedName>
</protein>
<dbReference type="InterPro" id="IPR011990">
    <property type="entry name" value="TPR-like_helical_dom_sf"/>
</dbReference>
<dbReference type="Pfam" id="PF08238">
    <property type="entry name" value="Sel1"/>
    <property type="match status" value="2"/>
</dbReference>
<keyword evidence="4" id="KW-1185">Reference proteome</keyword>
<dbReference type="EMBL" id="FOUF01000005">
    <property type="protein sequence ID" value="SFM05383.1"/>
    <property type="molecule type" value="Genomic_DNA"/>
</dbReference>
<gene>
    <name evidence="3" type="ORF">SAMN05421880_10544</name>
</gene>
<sequence length="319" mass="35613">MNGTLERFLIWHDLLITQKMQFYMQKLVVLTSLILCTTATLANDSLLDVLSEAMIANEEDPHKLVILAAKYEHAEGLPMDREKAAELYCRAARLGSPDALYALGWMYANGRGVQRDDSVALQLFLMAAGEGHVHAQKMIQYTSAMLPSRLPDCLLPAIEEEDSEEAAIYYTDGAIANLVHKLAPDYQVDPKLVLAVISVESAFNPRAVSPKNAQGLMQLIPETAQRFQVSNPFDPEENIKGGMAYLRWLLAFFKGDVALVAAAYNAGEGAVEKYRGIPPYQETVKYVEKIRTRYKKSMHPYQANLVQRTSMIVSSDHLD</sequence>
<dbReference type="Proteomes" id="UP000199561">
    <property type="component" value="Unassembled WGS sequence"/>
</dbReference>
<dbReference type="GO" id="GO:0000270">
    <property type="term" value="P:peptidoglycan metabolic process"/>
    <property type="evidence" value="ECO:0007669"/>
    <property type="project" value="InterPro"/>
</dbReference>
<feature type="domain" description="Transglycosylase SLT" evidence="2">
    <location>
        <begin position="180"/>
        <end position="277"/>
    </location>
</feature>
<dbReference type="GO" id="GO:0016020">
    <property type="term" value="C:membrane"/>
    <property type="evidence" value="ECO:0007669"/>
    <property type="project" value="InterPro"/>
</dbReference>
<dbReference type="CDD" id="cd00254">
    <property type="entry name" value="LT-like"/>
    <property type="match status" value="1"/>
</dbReference>
<evidence type="ECO:0000313" key="4">
    <source>
        <dbReference type="Proteomes" id="UP000199561"/>
    </source>
</evidence>
<dbReference type="SMART" id="SM00671">
    <property type="entry name" value="SEL1"/>
    <property type="match status" value="2"/>
</dbReference>
<dbReference type="InterPro" id="IPR008258">
    <property type="entry name" value="Transglycosylase_SLT_dom_1"/>
</dbReference>
<accession>A0A1I4MQU4</accession>
<dbReference type="STRING" id="52442.SAMN05421880_10544"/>
<dbReference type="Gene3D" id="1.25.40.10">
    <property type="entry name" value="Tetratricopeptide repeat domain"/>
    <property type="match status" value="1"/>
</dbReference>
<proteinExistence type="inferred from homology"/>
<dbReference type="PANTHER" id="PTHR37423:SF2">
    <property type="entry name" value="MEMBRANE-BOUND LYTIC MUREIN TRANSGLYCOSYLASE C"/>
    <property type="match status" value="1"/>
</dbReference>
<dbReference type="InterPro" id="IPR006597">
    <property type="entry name" value="Sel1-like"/>
</dbReference>
<evidence type="ECO:0000259" key="2">
    <source>
        <dbReference type="Pfam" id="PF01464"/>
    </source>
</evidence>